<reference evidence="2" key="1">
    <citation type="submission" date="2023-10" db="EMBL/GenBank/DDBJ databases">
        <authorList>
            <person name="Hackl T."/>
        </authorList>
    </citation>
    <scope>NUCLEOTIDE SEQUENCE</scope>
</reference>
<dbReference type="PANTHER" id="PTHR15629">
    <property type="entry name" value="SH3YL1 PROTEIN"/>
    <property type="match status" value="1"/>
</dbReference>
<sequence length="253" mass="25799">MSFLPSSLDKECDRAARILKSFTGVSGTPTSAGKGKAKIPTTVIANAKGLAIFTGFRAGMWLSGAGGSGIVVARLPDGTWSPPSGFTVRSGGMGIVFGVDVYDCVCVLNTPAAVEAYTRPRLAIGSEVTAAAGPLNAKMDAVSDVKPVWTYTKSRGIWGGVTLDGTAISVRPDANAEFYGEPKISIERILRGDVPAAAPAAAAGKTKVVMWPAGAKKLTEVLKASEGKVADVSVMGALGDEPTAGDLGVVPDS</sequence>
<accession>A0AAI8V8W6</accession>
<evidence type="ECO:0000313" key="3">
    <source>
        <dbReference type="Proteomes" id="UP001295740"/>
    </source>
</evidence>
<dbReference type="Proteomes" id="UP001295740">
    <property type="component" value="Unassembled WGS sequence"/>
</dbReference>
<name>A0AAI8V8W6_9PEZI</name>
<evidence type="ECO:0000313" key="2">
    <source>
        <dbReference type="EMBL" id="CAJ2500511.1"/>
    </source>
</evidence>
<organism evidence="2 3">
    <name type="scientific">Anthostomella pinea</name>
    <dbReference type="NCBI Taxonomy" id="933095"/>
    <lineage>
        <taxon>Eukaryota</taxon>
        <taxon>Fungi</taxon>
        <taxon>Dikarya</taxon>
        <taxon>Ascomycota</taxon>
        <taxon>Pezizomycotina</taxon>
        <taxon>Sordariomycetes</taxon>
        <taxon>Xylariomycetidae</taxon>
        <taxon>Xylariales</taxon>
        <taxon>Xylariaceae</taxon>
        <taxon>Anthostomella</taxon>
    </lineage>
</organism>
<evidence type="ECO:0000259" key="1">
    <source>
        <dbReference type="Pfam" id="PF04366"/>
    </source>
</evidence>
<dbReference type="AlphaFoldDB" id="A0AAI8V8W6"/>
<dbReference type="EMBL" id="CAUWAG010000003">
    <property type="protein sequence ID" value="CAJ2500511.1"/>
    <property type="molecule type" value="Genomic_DNA"/>
</dbReference>
<gene>
    <name evidence="2" type="ORF">KHLLAP_LOCUS979</name>
</gene>
<protein>
    <submittedName>
        <fullName evidence="2">Uu.00g033640.m01.CDS01</fullName>
    </submittedName>
</protein>
<dbReference type="InterPro" id="IPR007461">
    <property type="entry name" value="Ysc84_actin-binding"/>
</dbReference>
<dbReference type="CDD" id="cd11524">
    <property type="entry name" value="SYLF"/>
    <property type="match status" value="1"/>
</dbReference>
<dbReference type="InterPro" id="IPR051702">
    <property type="entry name" value="SH3_domain_YSC84-like"/>
</dbReference>
<feature type="domain" description="Ysc84 actin-binding" evidence="1">
    <location>
        <begin position="90"/>
        <end position="224"/>
    </location>
</feature>
<dbReference type="PANTHER" id="PTHR15629:SF8">
    <property type="entry name" value="DUF500 DOMAIN PROTEIN (AFU_ORTHOLOGUE AFUA_5G07310)"/>
    <property type="match status" value="1"/>
</dbReference>
<proteinExistence type="predicted"/>
<dbReference type="GO" id="GO:0035091">
    <property type="term" value="F:phosphatidylinositol binding"/>
    <property type="evidence" value="ECO:0007669"/>
    <property type="project" value="TreeGrafter"/>
</dbReference>
<dbReference type="Pfam" id="PF04366">
    <property type="entry name" value="Ysc84"/>
    <property type="match status" value="1"/>
</dbReference>
<comment type="caution">
    <text evidence="2">The sequence shown here is derived from an EMBL/GenBank/DDBJ whole genome shotgun (WGS) entry which is preliminary data.</text>
</comment>
<keyword evidence="3" id="KW-1185">Reference proteome</keyword>